<evidence type="ECO:0000313" key="2">
    <source>
        <dbReference type="EMBL" id="KAK9817127.1"/>
    </source>
</evidence>
<evidence type="ECO:0000256" key="1">
    <source>
        <dbReference type="SAM" id="Coils"/>
    </source>
</evidence>
<dbReference type="AlphaFoldDB" id="A0AAW1Q714"/>
<keyword evidence="3" id="KW-1185">Reference proteome</keyword>
<dbReference type="GO" id="GO:0005815">
    <property type="term" value="C:microtubule organizing center"/>
    <property type="evidence" value="ECO:0007669"/>
    <property type="project" value="TreeGrafter"/>
</dbReference>
<protein>
    <submittedName>
        <fullName evidence="2">Uncharacterized protein</fullName>
    </submittedName>
</protein>
<feature type="coiled-coil region" evidence="1">
    <location>
        <begin position="70"/>
        <end position="122"/>
    </location>
</feature>
<dbReference type="GO" id="GO:0060271">
    <property type="term" value="P:cilium assembly"/>
    <property type="evidence" value="ECO:0007669"/>
    <property type="project" value="TreeGrafter"/>
</dbReference>
<feature type="coiled-coil region" evidence="1">
    <location>
        <begin position="583"/>
        <end position="645"/>
    </location>
</feature>
<dbReference type="EMBL" id="JALJOR010000005">
    <property type="protein sequence ID" value="KAK9817127.1"/>
    <property type="molecule type" value="Genomic_DNA"/>
</dbReference>
<comment type="caution">
    <text evidence="2">The sequence shown here is derived from an EMBL/GenBank/DDBJ whole genome shotgun (WGS) entry which is preliminary data.</text>
</comment>
<feature type="coiled-coil region" evidence="1">
    <location>
        <begin position="466"/>
        <end position="518"/>
    </location>
</feature>
<dbReference type="PANTHER" id="PTHR18950">
    <property type="entry name" value="PROGESTERONE-INDUCED BLOCKING FACTOR 1"/>
    <property type="match status" value="1"/>
</dbReference>
<reference evidence="2 3" key="1">
    <citation type="journal article" date="2024" name="Nat. Commun.">
        <title>Phylogenomics reveals the evolutionary origins of lichenization in chlorophyte algae.</title>
        <authorList>
            <person name="Puginier C."/>
            <person name="Libourel C."/>
            <person name="Otte J."/>
            <person name="Skaloud P."/>
            <person name="Haon M."/>
            <person name="Grisel S."/>
            <person name="Petersen M."/>
            <person name="Berrin J.G."/>
            <person name="Delaux P.M."/>
            <person name="Dal Grande F."/>
            <person name="Keller J."/>
        </authorList>
    </citation>
    <scope>NUCLEOTIDE SEQUENCE [LARGE SCALE GENOMIC DNA]</scope>
    <source>
        <strain evidence="2 3">SAG 2043</strain>
    </source>
</reference>
<dbReference type="Proteomes" id="UP001489004">
    <property type="component" value="Unassembled WGS sequence"/>
</dbReference>
<keyword evidence="1" id="KW-0175">Coiled coil</keyword>
<gene>
    <name evidence="2" type="ORF">WJX72_009955</name>
</gene>
<organism evidence="2 3">
    <name type="scientific">[Myrmecia] bisecta</name>
    <dbReference type="NCBI Taxonomy" id="41462"/>
    <lineage>
        <taxon>Eukaryota</taxon>
        <taxon>Viridiplantae</taxon>
        <taxon>Chlorophyta</taxon>
        <taxon>core chlorophytes</taxon>
        <taxon>Trebouxiophyceae</taxon>
        <taxon>Trebouxiales</taxon>
        <taxon>Trebouxiaceae</taxon>
        <taxon>Myrmecia</taxon>
    </lineage>
</organism>
<feature type="coiled-coil region" evidence="1">
    <location>
        <begin position="173"/>
        <end position="353"/>
    </location>
</feature>
<name>A0AAW1Q714_9CHLO</name>
<accession>A0AAW1Q714</accession>
<evidence type="ECO:0000313" key="3">
    <source>
        <dbReference type="Proteomes" id="UP001489004"/>
    </source>
</evidence>
<feature type="coiled-coil region" evidence="1">
    <location>
        <begin position="377"/>
        <end position="440"/>
    </location>
</feature>
<dbReference type="InterPro" id="IPR026205">
    <property type="entry name" value="PIBF1"/>
</dbReference>
<dbReference type="PANTHER" id="PTHR18950:SF0">
    <property type="entry name" value="PROGESTERONE IMMUNOMODULATORY BINDING FACTOR 1"/>
    <property type="match status" value="1"/>
</dbReference>
<sequence>MSSKARQHLEQLLGQLQVREHRAAAVQQYAAVGDGAAGFEATTDTTCHNHLGRQSHAVLSHIEHDYRTTIARLEDQVLELSQACAAQQAQYESELSTKQHIVDELQEQLQSGLADLQRRQSQVEASTPLLQDQLRHAKEQLKSLHISEALYAELASVPEEQRTLADAAKLATYEALQELRQEAERLRMSAAAAREVASRSEQELARVQRENMRVAADAAAREQEAELAVVAMQDKVKRLESQLSSQVVSSEVAAAKVQMYDELMQRAEELADENQRLRASQTALERAEGDLLALKERLKEKDHKLEALAVDKVYLSREVEALQEREQRFLAEADQKAAKILDLKKAKQQLMERLTLDHQDSKLKDAERLETEVLRIRAAAQADLDRVRRETSEAHEREVRLMKDMRDAAIEGCQRAQAAFKDLQASYEELQLAHRDLQKRADLRSTEQAGEVKLKAFEVDRLQLMYDEKHAALVQAELQVDLLQEKVRVVTNNYYELEADRTRRMAELQAENHMLEQQLGHFRVLEGQIDEGVLALTSGKENEPAGSLQLVSPMVRKRMQQTSALATRCAKLEQAVASTAQARDDALQQVANLRADLAAASMRAQRSAQPQAYLMDQLLAAERTAQQAQQRAQAAEAQLAQEKAQHAAICADLEQVLKERTSVDSIRRVLTAALQDPKTTAKLLQNVQQRVGAAQKHAAVLQLK</sequence>
<proteinExistence type="predicted"/>